<keyword evidence="3 4" id="KW-0443">Lipid metabolism</keyword>
<accession>A0A7C4TD48</accession>
<evidence type="ECO:0000313" key="6">
    <source>
        <dbReference type="EMBL" id="HGV98126.1"/>
    </source>
</evidence>
<evidence type="ECO:0000256" key="3">
    <source>
        <dbReference type="ARBA" id="ARBA00023098"/>
    </source>
</evidence>
<dbReference type="PANTHER" id="PTHR14226:SF76">
    <property type="entry name" value="NTE FAMILY PROTEIN RSSA"/>
    <property type="match status" value="1"/>
</dbReference>
<dbReference type="GO" id="GO:0016787">
    <property type="term" value="F:hydrolase activity"/>
    <property type="evidence" value="ECO:0007669"/>
    <property type="project" value="UniProtKB-UniRule"/>
</dbReference>
<dbReference type="AlphaFoldDB" id="A0A7C4TD48"/>
<organism evidence="6">
    <name type="scientific">candidate division WOR-3 bacterium</name>
    <dbReference type="NCBI Taxonomy" id="2052148"/>
    <lineage>
        <taxon>Bacteria</taxon>
        <taxon>Bacteria division WOR-3</taxon>
    </lineage>
</organism>
<dbReference type="SUPFAM" id="SSF52151">
    <property type="entry name" value="FabD/lysophospholipase-like"/>
    <property type="match status" value="1"/>
</dbReference>
<dbReference type="InterPro" id="IPR016035">
    <property type="entry name" value="Acyl_Trfase/lysoPLipase"/>
</dbReference>
<keyword evidence="2 4" id="KW-0442">Lipid degradation</keyword>
<feature type="short sequence motif" description="GXSXG" evidence="4">
    <location>
        <begin position="35"/>
        <end position="39"/>
    </location>
</feature>
<comment type="caution">
    <text evidence="4">Lacks conserved residue(s) required for the propagation of feature annotation.</text>
</comment>
<proteinExistence type="predicted"/>
<evidence type="ECO:0000256" key="2">
    <source>
        <dbReference type="ARBA" id="ARBA00022963"/>
    </source>
</evidence>
<dbReference type="PANTHER" id="PTHR14226">
    <property type="entry name" value="NEUROPATHY TARGET ESTERASE/SWISS CHEESE D.MELANOGASTER"/>
    <property type="match status" value="1"/>
</dbReference>
<dbReference type="GO" id="GO:0016042">
    <property type="term" value="P:lipid catabolic process"/>
    <property type="evidence" value="ECO:0007669"/>
    <property type="project" value="UniProtKB-UniRule"/>
</dbReference>
<evidence type="ECO:0000259" key="5">
    <source>
        <dbReference type="PROSITE" id="PS51635"/>
    </source>
</evidence>
<dbReference type="Pfam" id="PF01734">
    <property type="entry name" value="Patatin"/>
    <property type="match status" value="1"/>
</dbReference>
<reference evidence="6" key="1">
    <citation type="journal article" date="2020" name="mSystems">
        <title>Genome- and Community-Level Interaction Insights into Carbon Utilization and Element Cycling Functions of Hydrothermarchaeota in Hydrothermal Sediment.</title>
        <authorList>
            <person name="Zhou Z."/>
            <person name="Liu Y."/>
            <person name="Xu W."/>
            <person name="Pan J."/>
            <person name="Luo Z.H."/>
            <person name="Li M."/>
        </authorList>
    </citation>
    <scope>NUCLEOTIDE SEQUENCE [LARGE SCALE GENOMIC DNA]</scope>
    <source>
        <strain evidence="6">SpSt-774</strain>
    </source>
</reference>
<name>A0A7C4TD48_UNCW3</name>
<evidence type="ECO:0000256" key="4">
    <source>
        <dbReference type="PROSITE-ProRule" id="PRU01161"/>
    </source>
</evidence>
<feature type="active site" description="Nucleophile" evidence="4">
    <location>
        <position position="37"/>
    </location>
</feature>
<dbReference type="EMBL" id="DTGZ01000137">
    <property type="protein sequence ID" value="HGV98126.1"/>
    <property type="molecule type" value="Genomic_DNA"/>
</dbReference>
<keyword evidence="1 4" id="KW-0378">Hydrolase</keyword>
<sequence>MLGLVLGGGSAKGYAHIGVIRLLEELNIKPDIIVGASMGALIGGFYAKGFSAQKMEEIAVKIDKKKKRELFRFGLHKAGFISGKNIERFLFSYLGDTKIEELSVKYAAVAADIEDNREIIIDRGDLVQAVRSAIAIPVIFIPNHYKGRILIDGGFINPLPIDIVKMMGAKKIIAVNVLPMIDYLKTKISSKEPSNKNYSMKDIFMKTFFLVSSRLIEYQILKFDDGLLINIDTNGIGLSQFEMAEKAIKMGYEQARKYKVELQNFLN</sequence>
<dbReference type="InterPro" id="IPR050301">
    <property type="entry name" value="NTE"/>
</dbReference>
<feature type="active site" description="Proton acceptor" evidence="4">
    <location>
        <position position="152"/>
    </location>
</feature>
<evidence type="ECO:0000256" key="1">
    <source>
        <dbReference type="ARBA" id="ARBA00022801"/>
    </source>
</evidence>
<gene>
    <name evidence="6" type="ORF">ENV60_07515</name>
</gene>
<feature type="short sequence motif" description="DGA/G" evidence="4">
    <location>
        <begin position="152"/>
        <end position="154"/>
    </location>
</feature>
<dbReference type="InterPro" id="IPR002641">
    <property type="entry name" value="PNPLA_dom"/>
</dbReference>
<protein>
    <recommendedName>
        <fullName evidence="5">PNPLA domain-containing protein</fullName>
    </recommendedName>
</protein>
<comment type="caution">
    <text evidence="6">The sequence shown here is derived from an EMBL/GenBank/DDBJ whole genome shotgun (WGS) entry which is preliminary data.</text>
</comment>
<dbReference type="Gene3D" id="3.40.1090.10">
    <property type="entry name" value="Cytosolic phospholipase A2 catalytic domain"/>
    <property type="match status" value="2"/>
</dbReference>
<dbReference type="PROSITE" id="PS51635">
    <property type="entry name" value="PNPLA"/>
    <property type="match status" value="1"/>
</dbReference>
<feature type="domain" description="PNPLA" evidence="5">
    <location>
        <begin position="4"/>
        <end position="165"/>
    </location>
</feature>